<evidence type="ECO:0000256" key="1">
    <source>
        <dbReference type="ARBA" id="ARBA00012468"/>
    </source>
</evidence>
<dbReference type="PANTHER" id="PTHR33447">
    <property type="entry name" value="GLUTATHIONE GAMMA-GLUTAMYLCYSTEINYLTRANSFERASE"/>
    <property type="match status" value="1"/>
</dbReference>
<keyword evidence="4" id="KW-0479">Metal-binding</keyword>
<sequence length="117" mass="12873">PWRWYEEMLNCCLDLEQVKRTGITLPDFSCLAICQGLSVDLRYASDAEASKDYQKTTEATGGAGGSLEDFRAAVKLACLDDENEETSDDNDNDDEATLRHVLAVSYNRKTLGQTGTG</sequence>
<dbReference type="GO" id="GO:0016756">
    <property type="term" value="F:glutathione gamma-glutamylcysteinyltransferase activity"/>
    <property type="evidence" value="ECO:0007669"/>
    <property type="project" value="UniProtKB-EC"/>
</dbReference>
<dbReference type="PROSITE" id="PS51443">
    <property type="entry name" value="PCS"/>
    <property type="match status" value="1"/>
</dbReference>
<dbReference type="GO" id="GO:0046872">
    <property type="term" value="F:metal ion binding"/>
    <property type="evidence" value="ECO:0007669"/>
    <property type="project" value="UniProtKB-KW"/>
</dbReference>
<dbReference type="InterPro" id="IPR038765">
    <property type="entry name" value="Papain-like_cys_pep_sf"/>
</dbReference>
<reference evidence="6" key="1">
    <citation type="submission" date="2010-07" db="EMBL/GenBank/DDBJ databases">
        <title>Effects of zinc on photosynthesis, antioxidant enzyme activities and phytochelatin synthase expression in four marine diatoms.</title>
        <authorList>
            <person name="Nguyen-Deroche T."/>
            <person name="Caruso A."/>
            <person name="Le T."/>
            <person name="Bui T."/>
        </authorList>
    </citation>
    <scope>NUCLEOTIDE SEQUENCE</scope>
</reference>
<dbReference type="InterPro" id="IPR007719">
    <property type="entry name" value="PCS_N"/>
</dbReference>
<dbReference type="Gene3D" id="3.90.70.30">
    <property type="entry name" value="Phytochelatin synthase, N-terminal domain"/>
    <property type="match status" value="1"/>
</dbReference>
<keyword evidence="2" id="KW-0104">Cadmium</keyword>
<dbReference type="GO" id="GO:0098849">
    <property type="term" value="P:cellular detoxification of cadmium ion"/>
    <property type="evidence" value="ECO:0007669"/>
    <property type="project" value="TreeGrafter"/>
</dbReference>
<feature type="domain" description="Peptidase C83" evidence="5">
    <location>
        <begin position="1"/>
        <end position="117"/>
    </location>
</feature>
<dbReference type="AlphaFoldDB" id="D8MJ27"/>
<evidence type="ECO:0000256" key="4">
    <source>
        <dbReference type="ARBA" id="ARBA00022723"/>
    </source>
</evidence>
<dbReference type="PANTHER" id="PTHR33447:SF2">
    <property type="entry name" value="GLUTATHIONE GAMMA-GLUTAMYLCYSTEINYLTRANSFERASE"/>
    <property type="match status" value="1"/>
</dbReference>
<evidence type="ECO:0000256" key="3">
    <source>
        <dbReference type="ARBA" id="ARBA00022679"/>
    </source>
</evidence>
<evidence type="ECO:0000259" key="5">
    <source>
        <dbReference type="PROSITE" id="PS51443"/>
    </source>
</evidence>
<keyword evidence="3" id="KW-0808">Transferase</keyword>
<proteinExistence type="predicted"/>
<protein>
    <recommendedName>
        <fullName evidence="1">glutathione gamma-glutamylcysteinyltransferase</fullName>
        <ecNumber evidence="1">2.3.2.15</ecNumber>
    </recommendedName>
</protein>
<organism evidence="6">
    <name type="scientific">Entomoneis paludosa</name>
    <dbReference type="NCBI Taxonomy" id="265537"/>
    <lineage>
        <taxon>Eukaryota</taxon>
        <taxon>Sar</taxon>
        <taxon>Stramenopiles</taxon>
        <taxon>Ochrophyta</taxon>
        <taxon>Bacillariophyta</taxon>
        <taxon>Bacillariophyceae</taxon>
        <taxon>Bacillariophycidae</taxon>
        <taxon>Entomoneidaceae</taxon>
        <taxon>Entomoneis</taxon>
    </lineage>
</organism>
<dbReference type="GO" id="GO:0046938">
    <property type="term" value="P:phytochelatin biosynthetic process"/>
    <property type="evidence" value="ECO:0007669"/>
    <property type="project" value="InterPro"/>
</dbReference>
<dbReference type="GO" id="GO:0010273">
    <property type="term" value="P:detoxification of copper ion"/>
    <property type="evidence" value="ECO:0007669"/>
    <property type="project" value="TreeGrafter"/>
</dbReference>
<dbReference type="EMBL" id="FN995988">
    <property type="protein sequence ID" value="CBP94207.1"/>
    <property type="molecule type" value="Genomic_DNA"/>
</dbReference>
<evidence type="ECO:0000256" key="2">
    <source>
        <dbReference type="ARBA" id="ARBA00022539"/>
    </source>
</evidence>
<dbReference type="InterPro" id="IPR040409">
    <property type="entry name" value="PCS-like"/>
</dbReference>
<dbReference type="InterPro" id="IPR038156">
    <property type="entry name" value="PCS_N_sf"/>
</dbReference>
<dbReference type="Pfam" id="PF05023">
    <property type="entry name" value="Phytochelatin"/>
    <property type="match status" value="1"/>
</dbReference>
<dbReference type="EC" id="2.3.2.15" evidence="1"/>
<accession>D8MJ27</accession>
<feature type="non-terminal residue" evidence="6">
    <location>
        <position position="117"/>
    </location>
</feature>
<dbReference type="SUPFAM" id="SSF54001">
    <property type="entry name" value="Cysteine proteinases"/>
    <property type="match status" value="1"/>
</dbReference>
<gene>
    <name evidence="6" type="primary">pcs</name>
</gene>
<feature type="non-terminal residue" evidence="6">
    <location>
        <position position="1"/>
    </location>
</feature>
<evidence type="ECO:0000313" key="6">
    <source>
        <dbReference type="EMBL" id="CBP94207.1"/>
    </source>
</evidence>
<name>D8MJ27_9STRA</name>